<feature type="compositionally biased region" description="Basic and acidic residues" evidence="1">
    <location>
        <begin position="310"/>
        <end position="321"/>
    </location>
</feature>
<evidence type="ECO:0000256" key="2">
    <source>
        <dbReference type="SAM" id="Phobius"/>
    </source>
</evidence>
<feature type="transmembrane region" description="Helical" evidence="2">
    <location>
        <begin position="183"/>
        <end position="201"/>
    </location>
</feature>
<dbReference type="RefSeq" id="WP_255892092.1">
    <property type="nucleotide sequence ID" value="NZ_JAFMZM010000005.1"/>
</dbReference>
<protein>
    <submittedName>
        <fullName evidence="4">CPBP family intramembrane glutamic endopeptidase</fullName>
        <ecNumber evidence="4">3.4.-.-</ecNumber>
    </submittedName>
</protein>
<feature type="region of interest" description="Disordered" evidence="1">
    <location>
        <begin position="1"/>
        <end position="20"/>
    </location>
</feature>
<feature type="transmembrane region" description="Helical" evidence="2">
    <location>
        <begin position="107"/>
        <end position="127"/>
    </location>
</feature>
<feature type="transmembrane region" description="Helical" evidence="2">
    <location>
        <begin position="65"/>
        <end position="86"/>
    </location>
</feature>
<keyword evidence="2" id="KW-1133">Transmembrane helix</keyword>
<dbReference type="Pfam" id="PF02517">
    <property type="entry name" value="Rce1-like"/>
    <property type="match status" value="1"/>
</dbReference>
<keyword evidence="4" id="KW-0378">Hydrolase</keyword>
<dbReference type="Proteomes" id="UP001596524">
    <property type="component" value="Unassembled WGS sequence"/>
</dbReference>
<keyword evidence="5" id="KW-1185">Reference proteome</keyword>
<evidence type="ECO:0000313" key="4">
    <source>
        <dbReference type="EMBL" id="MFC7362178.1"/>
    </source>
</evidence>
<evidence type="ECO:0000313" key="5">
    <source>
        <dbReference type="Proteomes" id="UP001596524"/>
    </source>
</evidence>
<dbReference type="GO" id="GO:0016787">
    <property type="term" value="F:hydrolase activity"/>
    <property type="evidence" value="ECO:0007669"/>
    <property type="project" value="UniProtKB-KW"/>
</dbReference>
<organism evidence="4 5">
    <name type="scientific">Nocardioides astragali</name>
    <dbReference type="NCBI Taxonomy" id="1776736"/>
    <lineage>
        <taxon>Bacteria</taxon>
        <taxon>Bacillati</taxon>
        <taxon>Actinomycetota</taxon>
        <taxon>Actinomycetes</taxon>
        <taxon>Propionibacteriales</taxon>
        <taxon>Nocardioidaceae</taxon>
        <taxon>Nocardioides</taxon>
    </lineage>
</organism>
<dbReference type="InterPro" id="IPR003675">
    <property type="entry name" value="Rce1/LyrA-like_dom"/>
</dbReference>
<feature type="region of interest" description="Disordered" evidence="1">
    <location>
        <begin position="292"/>
        <end position="321"/>
    </location>
</feature>
<sequence length="321" mass="34127">MTIDSTARLPGKSTTPGRSRFEGVKARIRRHPLGAFYVWFFTVGQAIAFTPVIGRTQLGLDLPTLPFLVAATPIGLLLPTMVITSITDGPAGLRALRRRALTFRAPLRWYAFAVAGAPLIALAATVAKSGPPAETGATMWGSVIAVGYLLQLVLVLVTVNWWEETAWMGFVQARLQERHGPMRAAAITGVPFAFGHVSLVIEDSPSTVITFLILLLIISIPFRALLGWVYNSTASLFLVGLVHAAANATGVGSAFGTGLLDRLYPGAGEGGITIPLLAVVGILVIAGTRRRLGHRPSPWSSATRPTPAPDPEHITRTGDQS</sequence>
<evidence type="ECO:0000259" key="3">
    <source>
        <dbReference type="Pfam" id="PF02517"/>
    </source>
</evidence>
<keyword evidence="2" id="KW-0472">Membrane</keyword>
<gene>
    <name evidence="4" type="ORF">ACFQO6_18025</name>
</gene>
<feature type="transmembrane region" description="Helical" evidence="2">
    <location>
        <begin position="35"/>
        <end position="53"/>
    </location>
</feature>
<feature type="transmembrane region" description="Helical" evidence="2">
    <location>
        <begin position="236"/>
        <end position="260"/>
    </location>
</feature>
<dbReference type="EC" id="3.4.-.-" evidence="4"/>
<feature type="transmembrane region" description="Helical" evidence="2">
    <location>
        <begin position="139"/>
        <end position="162"/>
    </location>
</feature>
<dbReference type="EMBL" id="JBHTCH010000021">
    <property type="protein sequence ID" value="MFC7362178.1"/>
    <property type="molecule type" value="Genomic_DNA"/>
</dbReference>
<evidence type="ECO:0000256" key="1">
    <source>
        <dbReference type="SAM" id="MobiDB-lite"/>
    </source>
</evidence>
<accession>A0ABW2N5A0</accession>
<proteinExistence type="predicted"/>
<comment type="caution">
    <text evidence="4">The sequence shown here is derived from an EMBL/GenBank/DDBJ whole genome shotgun (WGS) entry which is preliminary data.</text>
</comment>
<reference evidence="5" key="1">
    <citation type="journal article" date="2019" name="Int. J. Syst. Evol. Microbiol.">
        <title>The Global Catalogue of Microorganisms (GCM) 10K type strain sequencing project: providing services to taxonomists for standard genome sequencing and annotation.</title>
        <authorList>
            <consortium name="The Broad Institute Genomics Platform"/>
            <consortium name="The Broad Institute Genome Sequencing Center for Infectious Disease"/>
            <person name="Wu L."/>
            <person name="Ma J."/>
        </authorList>
    </citation>
    <scope>NUCLEOTIDE SEQUENCE [LARGE SCALE GENOMIC DNA]</scope>
    <source>
        <strain evidence="5">FCH27</strain>
    </source>
</reference>
<name>A0ABW2N5A0_9ACTN</name>
<feature type="domain" description="CAAX prenyl protease 2/Lysostaphin resistance protein A-like" evidence="3">
    <location>
        <begin position="147"/>
        <end position="248"/>
    </location>
</feature>
<feature type="transmembrane region" description="Helical" evidence="2">
    <location>
        <begin position="207"/>
        <end position="229"/>
    </location>
</feature>
<feature type="transmembrane region" description="Helical" evidence="2">
    <location>
        <begin position="272"/>
        <end position="288"/>
    </location>
</feature>
<keyword evidence="2" id="KW-0812">Transmembrane</keyword>